<dbReference type="InterPro" id="IPR000415">
    <property type="entry name" value="Nitroreductase-like"/>
</dbReference>
<evidence type="ECO:0000259" key="3">
    <source>
        <dbReference type="Pfam" id="PF00881"/>
    </source>
</evidence>
<dbReference type="EMBL" id="CP070968">
    <property type="protein sequence ID" value="QSF54805.1"/>
    <property type="molecule type" value="Genomic_DNA"/>
</dbReference>
<feature type="domain" description="Nitroreductase" evidence="3">
    <location>
        <begin position="9"/>
        <end position="183"/>
    </location>
</feature>
<dbReference type="RefSeq" id="WP_205682239.1">
    <property type="nucleotide sequence ID" value="NZ_CP070968.1"/>
</dbReference>
<evidence type="ECO:0000256" key="1">
    <source>
        <dbReference type="ARBA" id="ARBA00007118"/>
    </source>
</evidence>
<sequence length="204" mass="22152">MQHEILTLIETRFSANLFDASQGVSDQEIETMVSYAIRAPTAYNLQNWRFVAVRSPDAKVRLRAAAHDQPKVTDAAVAFIIIGILPDPDAVVTRLAPAVDAAIMSRDMAERWRDGARTLYADPAIARDEAVRSATFGAATLMFAASALGFASGPMVGFDAAGVRRDFDLADDELPVMLLAVGRAAPGNWPQKPRRLLGDVLEWV</sequence>
<accession>A0ABX7LRY4</accession>
<dbReference type="Pfam" id="PF00881">
    <property type="entry name" value="Nitroreductase"/>
    <property type="match status" value="1"/>
</dbReference>
<dbReference type="Gene3D" id="3.40.109.10">
    <property type="entry name" value="NADH Oxidase"/>
    <property type="match status" value="1"/>
</dbReference>
<dbReference type="SUPFAM" id="SSF55469">
    <property type="entry name" value="FMN-dependent nitroreductase-like"/>
    <property type="match status" value="1"/>
</dbReference>
<reference evidence="4 5" key="1">
    <citation type="submission" date="2021-02" db="EMBL/GenBank/DDBJ databases">
        <title>Brevundimonas sp. CS1 genome sequence.</title>
        <authorList>
            <person name="Lee K."/>
            <person name="Choi Y.-J."/>
            <person name="Son H.-R."/>
        </authorList>
    </citation>
    <scope>NUCLEOTIDE SEQUENCE [LARGE SCALE GENOMIC DNA]</scope>
    <source>
        <strain evidence="4 5">CS1</strain>
    </source>
</reference>
<dbReference type="Proteomes" id="UP000662957">
    <property type="component" value="Chromosome"/>
</dbReference>
<dbReference type="PANTHER" id="PTHR43673">
    <property type="entry name" value="NAD(P)H NITROREDUCTASE YDGI-RELATED"/>
    <property type="match status" value="1"/>
</dbReference>
<keyword evidence="2" id="KW-0560">Oxidoreductase</keyword>
<proteinExistence type="inferred from homology"/>
<evidence type="ECO:0000313" key="4">
    <source>
        <dbReference type="EMBL" id="QSF54805.1"/>
    </source>
</evidence>
<evidence type="ECO:0000256" key="2">
    <source>
        <dbReference type="ARBA" id="ARBA00023002"/>
    </source>
</evidence>
<protein>
    <submittedName>
        <fullName evidence="4">Nitroreductase family protein</fullName>
    </submittedName>
</protein>
<name>A0ABX7LRY4_9CAUL</name>
<gene>
    <name evidence="4" type="ORF">JX001_03020</name>
</gene>
<organism evidence="4 5">
    <name type="scientific">Brevundimonas fontaquae</name>
    <dbReference type="NCBI Taxonomy" id="2813778"/>
    <lineage>
        <taxon>Bacteria</taxon>
        <taxon>Pseudomonadati</taxon>
        <taxon>Pseudomonadota</taxon>
        <taxon>Alphaproteobacteria</taxon>
        <taxon>Caulobacterales</taxon>
        <taxon>Caulobacteraceae</taxon>
        <taxon>Brevundimonas</taxon>
    </lineage>
</organism>
<comment type="similarity">
    <text evidence="1">Belongs to the nitroreductase family.</text>
</comment>
<keyword evidence="5" id="KW-1185">Reference proteome</keyword>
<dbReference type="InterPro" id="IPR029479">
    <property type="entry name" value="Nitroreductase"/>
</dbReference>
<evidence type="ECO:0000313" key="5">
    <source>
        <dbReference type="Proteomes" id="UP000662957"/>
    </source>
</evidence>